<evidence type="ECO:0000313" key="2">
    <source>
        <dbReference type="Proteomes" id="UP001305421"/>
    </source>
</evidence>
<dbReference type="Proteomes" id="UP001305421">
    <property type="component" value="Chromosome"/>
</dbReference>
<organism evidence="1 2">
    <name type="scientific">Stenotrophomonas aracearum</name>
    <dbReference type="NCBI Taxonomy" id="3003272"/>
    <lineage>
        <taxon>Bacteria</taxon>
        <taxon>Pseudomonadati</taxon>
        <taxon>Pseudomonadota</taxon>
        <taxon>Gammaproteobacteria</taxon>
        <taxon>Lysobacterales</taxon>
        <taxon>Lysobacteraceae</taxon>
        <taxon>Stenotrophomonas</taxon>
    </lineage>
</organism>
<proteinExistence type="predicted"/>
<dbReference type="EMBL" id="CP115543">
    <property type="protein sequence ID" value="WNH48070.1"/>
    <property type="molecule type" value="Genomic_DNA"/>
</dbReference>
<gene>
    <name evidence="1" type="ORF">PDM28_15515</name>
</gene>
<dbReference type="RefSeq" id="WP_311182739.1">
    <property type="nucleotide sequence ID" value="NZ_CP115543.1"/>
</dbReference>
<sequence>MTAFLPLVHIPVLAAALAMLPAAEAPAPPAPVAAPLHVDLVDYPTPQANWAAFRDLRHRLEDAFDDVCPDTFCEGEFTDYAPMKLRCSVERASGRVNACGWAFAASEVEVDPVSGALLHRQPTWLCRFPLGARTSVGALLASLDGPQPLFQSLPGTRKTLFDALAECLR</sequence>
<accession>A0ABY9YB48</accession>
<keyword evidence="2" id="KW-1185">Reference proteome</keyword>
<name>A0ABY9YB48_9GAMM</name>
<reference evidence="1 2" key="1">
    <citation type="submission" date="2022-12" db="EMBL/GenBank/DDBJ databases">
        <title>Two new species, Stenotrophomonas aracearum and Stenotrophomonas oahuensis, isolated from Anthurium (Araceae family) in Hawaii.</title>
        <authorList>
            <person name="Chunag S.C."/>
            <person name="Dobhal S."/>
            <person name="Alvarez A."/>
            <person name="Arif M."/>
        </authorList>
    </citation>
    <scope>NUCLEOTIDE SEQUENCE [LARGE SCALE GENOMIC DNA]</scope>
    <source>
        <strain evidence="1 2">A5588</strain>
    </source>
</reference>
<evidence type="ECO:0000313" key="1">
    <source>
        <dbReference type="EMBL" id="WNH48070.1"/>
    </source>
</evidence>
<protein>
    <submittedName>
        <fullName evidence="1">Uncharacterized protein</fullName>
    </submittedName>
</protein>